<dbReference type="EMBL" id="BMMX01000001">
    <property type="protein sequence ID" value="GGK76573.1"/>
    <property type="molecule type" value="Genomic_DNA"/>
</dbReference>
<dbReference type="SUPFAM" id="SSF46785">
    <property type="entry name" value="Winged helix' DNA-binding domain"/>
    <property type="match status" value="1"/>
</dbReference>
<dbReference type="InterPro" id="IPR036390">
    <property type="entry name" value="WH_DNA-bd_sf"/>
</dbReference>
<dbReference type="CDD" id="cd02440">
    <property type="entry name" value="AdoMet_MTases"/>
    <property type="match status" value="1"/>
</dbReference>
<dbReference type="SUPFAM" id="SSF53335">
    <property type="entry name" value="S-adenosyl-L-methionine-dependent methyltransferases"/>
    <property type="match status" value="1"/>
</dbReference>
<dbReference type="InterPro" id="IPR013538">
    <property type="entry name" value="ASHA1/2-like_C"/>
</dbReference>
<dbReference type="InterPro" id="IPR053173">
    <property type="entry name" value="SAM-binding_MTase"/>
</dbReference>
<feature type="region of interest" description="Disordered" evidence="2">
    <location>
        <begin position="320"/>
        <end position="348"/>
    </location>
</feature>
<dbReference type="PANTHER" id="PTHR45128:SF2">
    <property type="entry name" value="METHYLTRANSFERASE DOMAIN-CONTAINING PROTEIN"/>
    <property type="match status" value="1"/>
</dbReference>
<evidence type="ECO:0008006" key="7">
    <source>
        <dbReference type="Google" id="ProtNLM"/>
    </source>
</evidence>
<comment type="similarity">
    <text evidence="1">Belongs to the AHA1 family.</text>
</comment>
<reference evidence="5" key="2">
    <citation type="submission" date="2020-09" db="EMBL/GenBank/DDBJ databases">
        <authorList>
            <person name="Sun Q."/>
            <person name="Zhou Y."/>
        </authorList>
    </citation>
    <scope>NUCLEOTIDE SEQUENCE</scope>
    <source>
        <strain evidence="5">CGMCC 4.7299</strain>
    </source>
</reference>
<dbReference type="PANTHER" id="PTHR45128">
    <property type="entry name" value="METHYLTRANSFERASE TYPE 11"/>
    <property type="match status" value="1"/>
</dbReference>
<dbReference type="Gene3D" id="3.40.50.150">
    <property type="entry name" value="Vaccinia Virus protein VP39"/>
    <property type="match status" value="1"/>
</dbReference>
<accession>A0A8J3FMJ7</accession>
<organism evidence="5 6">
    <name type="scientific">Mangrovihabitans endophyticus</name>
    <dbReference type="NCBI Taxonomy" id="1751298"/>
    <lineage>
        <taxon>Bacteria</taxon>
        <taxon>Bacillati</taxon>
        <taxon>Actinomycetota</taxon>
        <taxon>Actinomycetes</taxon>
        <taxon>Micromonosporales</taxon>
        <taxon>Micromonosporaceae</taxon>
        <taxon>Mangrovihabitans</taxon>
    </lineage>
</organism>
<dbReference type="Gene3D" id="1.10.10.10">
    <property type="entry name" value="Winged helix-like DNA-binding domain superfamily/Winged helix DNA-binding domain"/>
    <property type="match status" value="1"/>
</dbReference>
<dbReference type="InterPro" id="IPR036388">
    <property type="entry name" value="WH-like_DNA-bd_sf"/>
</dbReference>
<protein>
    <recommendedName>
        <fullName evidence="7">Methyltransferase domain-containing protein</fullName>
    </recommendedName>
</protein>
<feature type="compositionally biased region" description="Low complexity" evidence="2">
    <location>
        <begin position="332"/>
        <end position="342"/>
    </location>
</feature>
<gene>
    <name evidence="5" type="ORF">GCM10012284_08180</name>
</gene>
<dbReference type="Proteomes" id="UP000656042">
    <property type="component" value="Unassembled WGS sequence"/>
</dbReference>
<dbReference type="InterPro" id="IPR023393">
    <property type="entry name" value="START-like_dom_sf"/>
</dbReference>
<dbReference type="InterPro" id="IPR029063">
    <property type="entry name" value="SAM-dependent_MTases_sf"/>
</dbReference>
<dbReference type="Pfam" id="PF21320">
    <property type="entry name" value="WHD_Rv2258c"/>
    <property type="match status" value="1"/>
</dbReference>
<name>A0A8J3FMJ7_9ACTN</name>
<dbReference type="CDD" id="cd07814">
    <property type="entry name" value="SRPBCC_CalC_Aha1-like"/>
    <property type="match status" value="1"/>
</dbReference>
<sequence length="700" mass="73969">MPASAAPPPFPPLAGTAFPAAQDRWERLVTMAEMPFPAGRVWEALVSPAHLRHWLAVCHGHWAEPDQESTLDFEDGEFFYCRTSQSMRPRGARPGTLIYQWRWVGIGPAATVTWTVRPVPGGTLVTVVEEATNPPSDWRSWNGMGWPGILDQLANYLRTGVDSRWPWRRMGPYLQIPLPQMPYAAWAALTSPPAVQHWLQRSAGSLTVGDPMTVVMGDASGTVELTVTKSVDAGQEFPSYMPYLEFELRRPSWRAALGGRLWIEPAGLGESLLQVFHHGWERLDIHDPVTERKLLTSFWTGAAARAQMLLGAGPSAAGPHGWTAGAAPSPEHNGAGPAPGAMNGHGGGPPAIDLPAAMAFGQTVLDHLGGAMTSLLVALGLRLGLLGALAAGPATSAELAAGTGLAERYVREWLWGLHSAGYLRLDAPAGRFTLPAEHAAVLGAPDSPMSMSAGFQLVPAMAGMLDEVAAAFRAGSGIGPEGFPESMYEAMEQMSATWLDALLVDQWLPSVDGLVERLRRGARVADVGSGSGRAVLAMARRFPASEFIGYDVYARNVARASELASGAGMADRVRFREADAAGDLTGPLDLITMFATLHDAPDPYALLGAARAALKPDGVLLIQESAAATPGENTGPAGQILYATSVLHCVPAALAAGGPALGTLGLPYETLAALAGKAGFGHVHEVPVQSPMNALFVLRP</sequence>
<dbReference type="InterPro" id="IPR048711">
    <property type="entry name" value="WHD_Rv2258c"/>
</dbReference>
<keyword evidence="6" id="KW-1185">Reference proteome</keyword>
<evidence type="ECO:0000313" key="6">
    <source>
        <dbReference type="Proteomes" id="UP000656042"/>
    </source>
</evidence>
<evidence type="ECO:0000256" key="2">
    <source>
        <dbReference type="SAM" id="MobiDB-lite"/>
    </source>
</evidence>
<dbReference type="SUPFAM" id="SSF55961">
    <property type="entry name" value="Bet v1-like"/>
    <property type="match status" value="2"/>
</dbReference>
<dbReference type="Pfam" id="PF13489">
    <property type="entry name" value="Methyltransf_23"/>
    <property type="match status" value="1"/>
</dbReference>
<evidence type="ECO:0000313" key="5">
    <source>
        <dbReference type="EMBL" id="GGK76573.1"/>
    </source>
</evidence>
<reference evidence="5" key="1">
    <citation type="journal article" date="2014" name="Int. J. Syst. Evol. Microbiol.">
        <title>Complete genome sequence of Corynebacterium casei LMG S-19264T (=DSM 44701T), isolated from a smear-ripened cheese.</title>
        <authorList>
            <consortium name="US DOE Joint Genome Institute (JGI-PGF)"/>
            <person name="Walter F."/>
            <person name="Albersmeier A."/>
            <person name="Kalinowski J."/>
            <person name="Ruckert C."/>
        </authorList>
    </citation>
    <scope>NUCLEOTIDE SEQUENCE</scope>
    <source>
        <strain evidence="5">CGMCC 4.7299</strain>
    </source>
</reference>
<feature type="domain" description="S-adenosylmethionine-dependent methyltransferase Rv2258c-like winged HTH" evidence="4">
    <location>
        <begin position="371"/>
        <end position="442"/>
    </location>
</feature>
<dbReference type="Gene3D" id="3.30.530.20">
    <property type="match status" value="1"/>
</dbReference>
<dbReference type="Pfam" id="PF08327">
    <property type="entry name" value="AHSA1"/>
    <property type="match status" value="1"/>
</dbReference>
<proteinExistence type="inferred from homology"/>
<evidence type="ECO:0000259" key="3">
    <source>
        <dbReference type="Pfam" id="PF08327"/>
    </source>
</evidence>
<evidence type="ECO:0000259" key="4">
    <source>
        <dbReference type="Pfam" id="PF21320"/>
    </source>
</evidence>
<feature type="domain" description="Activator of Hsp90 ATPase homologue 1/2-like C-terminal" evidence="3">
    <location>
        <begin position="36"/>
        <end position="157"/>
    </location>
</feature>
<evidence type="ECO:0000256" key="1">
    <source>
        <dbReference type="ARBA" id="ARBA00006817"/>
    </source>
</evidence>
<comment type="caution">
    <text evidence="5">The sequence shown here is derived from an EMBL/GenBank/DDBJ whole genome shotgun (WGS) entry which is preliminary data.</text>
</comment>
<dbReference type="AlphaFoldDB" id="A0A8J3FMJ7"/>